<accession>G4YNU3</accession>
<feature type="non-terminal residue" evidence="1">
    <location>
        <position position="183"/>
    </location>
</feature>
<name>G4YNU3_PHYSP</name>
<evidence type="ECO:0000313" key="2">
    <source>
        <dbReference type="Proteomes" id="UP000002640"/>
    </source>
</evidence>
<dbReference type="EMBL" id="JH159151">
    <property type="protein sequence ID" value="EGZ30651.1"/>
    <property type="molecule type" value="Genomic_DNA"/>
</dbReference>
<protein>
    <submittedName>
        <fullName evidence="1">Uncharacterized protein</fullName>
    </submittedName>
</protein>
<evidence type="ECO:0000313" key="1">
    <source>
        <dbReference type="EMBL" id="EGZ30651.1"/>
    </source>
</evidence>
<organism evidence="1 2">
    <name type="scientific">Phytophthora sojae (strain P6497)</name>
    <name type="common">Soybean stem and root rot agent</name>
    <name type="synonym">Phytophthora megasperma f. sp. glycines</name>
    <dbReference type="NCBI Taxonomy" id="1094619"/>
    <lineage>
        <taxon>Eukaryota</taxon>
        <taxon>Sar</taxon>
        <taxon>Stramenopiles</taxon>
        <taxon>Oomycota</taxon>
        <taxon>Peronosporomycetes</taxon>
        <taxon>Peronosporales</taxon>
        <taxon>Peronosporaceae</taxon>
        <taxon>Phytophthora</taxon>
    </lineage>
</organism>
<feature type="non-terminal residue" evidence="1">
    <location>
        <position position="1"/>
    </location>
</feature>
<proteinExistence type="predicted"/>
<dbReference type="KEGG" id="psoj:PHYSODRAFT_436643"/>
<dbReference type="RefSeq" id="XP_009517926.1">
    <property type="nucleotide sequence ID" value="XM_009519631.1"/>
</dbReference>
<keyword evidence="2" id="KW-1185">Reference proteome</keyword>
<sequence length="183" mass="20965">VGPTSWRLNWSSLEKVCPVKELLIAGARWNTWPTHYYRVHAGILCHTVVPQYNVHAMYILENSTYNRTSASCSGQTIAFHGNFYHGSFGYYAIYAETQGAYCMQDGTAYLTVSGLGKYDINGLRLAQDRGDVEYRMSYWYIFTGTSFTLVRIPTLRRSFVSCRRFAKHCDQMAEPIRIQEAIV</sequence>
<dbReference type="Proteomes" id="UP000002640">
    <property type="component" value="Unassembled WGS sequence"/>
</dbReference>
<dbReference type="AlphaFoldDB" id="G4YNU3"/>
<reference evidence="1 2" key="1">
    <citation type="journal article" date="2006" name="Science">
        <title>Phytophthora genome sequences uncover evolutionary origins and mechanisms of pathogenesis.</title>
        <authorList>
            <person name="Tyler B.M."/>
            <person name="Tripathy S."/>
            <person name="Zhang X."/>
            <person name="Dehal P."/>
            <person name="Jiang R.H."/>
            <person name="Aerts A."/>
            <person name="Arredondo F.D."/>
            <person name="Baxter L."/>
            <person name="Bensasson D."/>
            <person name="Beynon J.L."/>
            <person name="Chapman J."/>
            <person name="Damasceno C.M."/>
            <person name="Dorrance A.E."/>
            <person name="Dou D."/>
            <person name="Dickerman A.W."/>
            <person name="Dubchak I.L."/>
            <person name="Garbelotto M."/>
            <person name="Gijzen M."/>
            <person name="Gordon S.G."/>
            <person name="Govers F."/>
            <person name="Grunwald N.J."/>
            <person name="Huang W."/>
            <person name="Ivors K.L."/>
            <person name="Jones R.W."/>
            <person name="Kamoun S."/>
            <person name="Krampis K."/>
            <person name="Lamour K.H."/>
            <person name="Lee M.K."/>
            <person name="McDonald W.H."/>
            <person name="Medina M."/>
            <person name="Meijer H.J."/>
            <person name="Nordberg E.K."/>
            <person name="Maclean D.J."/>
            <person name="Ospina-Giraldo M.D."/>
            <person name="Morris P.F."/>
            <person name="Phuntumart V."/>
            <person name="Putnam N.H."/>
            <person name="Rash S."/>
            <person name="Rose J.K."/>
            <person name="Sakihama Y."/>
            <person name="Salamov A.A."/>
            <person name="Savidor A."/>
            <person name="Scheuring C.F."/>
            <person name="Smith B.M."/>
            <person name="Sobral B.W."/>
            <person name="Terry A."/>
            <person name="Torto-Alalibo T.A."/>
            <person name="Win J."/>
            <person name="Xu Z."/>
            <person name="Zhang H."/>
            <person name="Grigoriev I.V."/>
            <person name="Rokhsar D.S."/>
            <person name="Boore J.L."/>
        </authorList>
    </citation>
    <scope>NUCLEOTIDE SEQUENCE [LARGE SCALE GENOMIC DNA]</scope>
    <source>
        <strain evidence="1 2">P6497</strain>
    </source>
</reference>
<dbReference type="GeneID" id="20652536"/>
<gene>
    <name evidence="1" type="ORF">PHYSODRAFT_436643</name>
</gene>
<dbReference type="InParanoid" id="G4YNU3"/>